<evidence type="ECO:0000313" key="5">
    <source>
        <dbReference type="Proteomes" id="UP001221898"/>
    </source>
</evidence>
<feature type="compositionally biased region" description="Basic and acidic residues" evidence="2">
    <location>
        <begin position="1"/>
        <end position="17"/>
    </location>
</feature>
<comment type="caution">
    <text evidence="4">The sequence shown here is derived from an EMBL/GenBank/DDBJ whole genome shotgun (WGS) entry which is preliminary data.</text>
</comment>
<dbReference type="Proteomes" id="UP001221898">
    <property type="component" value="Unassembled WGS sequence"/>
</dbReference>
<name>A0AAD7W3D5_9TELE</name>
<keyword evidence="3" id="KW-0472">Membrane</keyword>
<evidence type="ECO:0000256" key="1">
    <source>
        <dbReference type="SAM" id="Coils"/>
    </source>
</evidence>
<proteinExistence type="predicted"/>
<keyword evidence="3" id="KW-0812">Transmembrane</keyword>
<keyword evidence="5" id="KW-1185">Reference proteome</keyword>
<sequence>MSEENSLKDEQMDKQEANEPLSKVALLKDELRRANLEPGDTEQVIQHLHQELLEAQELANTSKQKCVELQALLEEKRRTTKQQTEDSAKQIQFLQGQLQKLQAGMESLSEQRESTICSTQKELSIAQEEVLMLRRATVEQEREISALHGDLSSVTSQLEKWRQATSKYELEISTLQASFQQQSQHREKTAQLQVELEQLQGDCSSLQRECSALCSEKVDLLEKLQKLEVELDSSREHSATLSCSLNALEKSQEDLESMLGSIQDQHLQDTGKLKTQLAQADSRTKSLQREYEDTQIQLSDLRERYECTEWEKRSVNDELEQSRVSLKLLLEQGGNSGWLPWIPVVAVVVAVTAVVLYSGLSKSST</sequence>
<keyword evidence="3" id="KW-1133">Transmembrane helix</keyword>
<evidence type="ECO:0000313" key="4">
    <source>
        <dbReference type="EMBL" id="KAJ8378739.1"/>
    </source>
</evidence>
<gene>
    <name evidence="4" type="ORF">AAFF_G00236590</name>
</gene>
<feature type="coiled-coil region" evidence="1">
    <location>
        <begin position="182"/>
        <end position="318"/>
    </location>
</feature>
<dbReference type="PANTHER" id="PTHR15715">
    <property type="entry name" value="CENTROSOMAL PROTEIN OF 170 KDA"/>
    <property type="match status" value="1"/>
</dbReference>
<dbReference type="PANTHER" id="PTHR15715:SF26">
    <property type="entry name" value="COILED-COIL DOMAIN-CONTAINING PROTEIN 136"/>
    <property type="match status" value="1"/>
</dbReference>
<evidence type="ECO:0008006" key="6">
    <source>
        <dbReference type="Google" id="ProtNLM"/>
    </source>
</evidence>
<dbReference type="SUPFAM" id="SSF57997">
    <property type="entry name" value="Tropomyosin"/>
    <property type="match status" value="1"/>
</dbReference>
<protein>
    <recommendedName>
        <fullName evidence="6">Sarcolemma associated protein a</fullName>
    </recommendedName>
</protein>
<organism evidence="4 5">
    <name type="scientific">Aldrovandia affinis</name>
    <dbReference type="NCBI Taxonomy" id="143900"/>
    <lineage>
        <taxon>Eukaryota</taxon>
        <taxon>Metazoa</taxon>
        <taxon>Chordata</taxon>
        <taxon>Craniata</taxon>
        <taxon>Vertebrata</taxon>
        <taxon>Euteleostomi</taxon>
        <taxon>Actinopterygii</taxon>
        <taxon>Neopterygii</taxon>
        <taxon>Teleostei</taxon>
        <taxon>Notacanthiformes</taxon>
        <taxon>Halosauridae</taxon>
        <taxon>Aldrovandia</taxon>
    </lineage>
</organism>
<dbReference type="InterPro" id="IPR051176">
    <property type="entry name" value="Cent_Immune-Sig_Mod"/>
</dbReference>
<reference evidence="4" key="1">
    <citation type="journal article" date="2023" name="Science">
        <title>Genome structures resolve the early diversification of teleost fishes.</title>
        <authorList>
            <person name="Parey E."/>
            <person name="Louis A."/>
            <person name="Montfort J."/>
            <person name="Bouchez O."/>
            <person name="Roques C."/>
            <person name="Iampietro C."/>
            <person name="Lluch J."/>
            <person name="Castinel A."/>
            <person name="Donnadieu C."/>
            <person name="Desvignes T."/>
            <person name="Floi Bucao C."/>
            <person name="Jouanno E."/>
            <person name="Wen M."/>
            <person name="Mejri S."/>
            <person name="Dirks R."/>
            <person name="Jansen H."/>
            <person name="Henkel C."/>
            <person name="Chen W.J."/>
            <person name="Zahm M."/>
            <person name="Cabau C."/>
            <person name="Klopp C."/>
            <person name="Thompson A.W."/>
            <person name="Robinson-Rechavi M."/>
            <person name="Braasch I."/>
            <person name="Lecointre G."/>
            <person name="Bobe J."/>
            <person name="Postlethwait J.H."/>
            <person name="Berthelot C."/>
            <person name="Roest Crollius H."/>
            <person name="Guiguen Y."/>
        </authorList>
    </citation>
    <scope>NUCLEOTIDE SEQUENCE</scope>
    <source>
        <strain evidence="4">NC1722</strain>
    </source>
</reference>
<evidence type="ECO:0000256" key="2">
    <source>
        <dbReference type="SAM" id="MobiDB-lite"/>
    </source>
</evidence>
<dbReference type="AlphaFoldDB" id="A0AAD7W3D5"/>
<dbReference type="EMBL" id="JAINUG010000312">
    <property type="protein sequence ID" value="KAJ8378739.1"/>
    <property type="molecule type" value="Genomic_DNA"/>
</dbReference>
<dbReference type="GO" id="GO:0001675">
    <property type="term" value="P:acrosome assembly"/>
    <property type="evidence" value="ECO:0007669"/>
    <property type="project" value="TreeGrafter"/>
</dbReference>
<keyword evidence="1" id="KW-0175">Coiled coil</keyword>
<feature type="region of interest" description="Disordered" evidence="2">
    <location>
        <begin position="1"/>
        <end position="24"/>
    </location>
</feature>
<feature type="transmembrane region" description="Helical" evidence="3">
    <location>
        <begin position="338"/>
        <end position="360"/>
    </location>
</feature>
<dbReference type="GO" id="GO:0007338">
    <property type="term" value="P:single fertilization"/>
    <property type="evidence" value="ECO:0007669"/>
    <property type="project" value="TreeGrafter"/>
</dbReference>
<dbReference type="GO" id="GO:0002080">
    <property type="term" value="C:acrosomal membrane"/>
    <property type="evidence" value="ECO:0007669"/>
    <property type="project" value="TreeGrafter"/>
</dbReference>
<evidence type="ECO:0000256" key="3">
    <source>
        <dbReference type="SAM" id="Phobius"/>
    </source>
</evidence>
<accession>A0AAD7W3D5</accession>